<organism evidence="8 9">
    <name type="scientific">Aspergillus udagawae</name>
    <dbReference type="NCBI Taxonomy" id="91492"/>
    <lineage>
        <taxon>Eukaryota</taxon>
        <taxon>Fungi</taxon>
        <taxon>Dikarya</taxon>
        <taxon>Ascomycota</taxon>
        <taxon>Pezizomycotina</taxon>
        <taxon>Eurotiomycetes</taxon>
        <taxon>Eurotiomycetidae</taxon>
        <taxon>Eurotiales</taxon>
        <taxon>Aspergillaceae</taxon>
        <taxon>Aspergillus</taxon>
        <taxon>Aspergillus subgen. Fumigati</taxon>
    </lineage>
</organism>
<evidence type="ECO:0000256" key="2">
    <source>
        <dbReference type="ARBA" id="ARBA00022540"/>
    </source>
</evidence>
<comment type="caution">
    <text evidence="8">The sequence shown here is derived from an EMBL/GenBank/DDBJ whole genome shotgun (WGS) entry which is preliminary data.</text>
</comment>
<dbReference type="Pfam" id="PF01873">
    <property type="entry name" value="eIF-5_eIF-2B"/>
    <property type="match status" value="1"/>
</dbReference>
<dbReference type="FunFam" id="3.30.30.170:FF:000002">
    <property type="entry name" value="Eukaryotic translation initiation factor 5"/>
    <property type="match status" value="1"/>
</dbReference>
<feature type="region of interest" description="Disordered" evidence="6">
    <location>
        <begin position="410"/>
        <end position="430"/>
    </location>
</feature>
<dbReference type="GO" id="GO:0005525">
    <property type="term" value="F:GTP binding"/>
    <property type="evidence" value="ECO:0007669"/>
    <property type="project" value="UniProtKB-KW"/>
</dbReference>
<dbReference type="SMART" id="SM00515">
    <property type="entry name" value="eIF5C"/>
    <property type="match status" value="1"/>
</dbReference>
<evidence type="ECO:0000256" key="3">
    <source>
        <dbReference type="ARBA" id="ARBA00022741"/>
    </source>
</evidence>
<dbReference type="Gene3D" id="1.25.40.180">
    <property type="match status" value="1"/>
</dbReference>
<evidence type="ECO:0000256" key="6">
    <source>
        <dbReference type="SAM" id="MobiDB-lite"/>
    </source>
</evidence>
<keyword evidence="3" id="KW-0547">Nucleotide-binding</keyword>
<dbReference type="SUPFAM" id="SSF100966">
    <property type="entry name" value="Translation initiation factor 2 beta, aIF2beta, N-terminal domain"/>
    <property type="match status" value="1"/>
</dbReference>
<dbReference type="PANTHER" id="PTHR23001:SF7">
    <property type="entry name" value="EUKARYOTIC TRANSLATION INITIATION FACTOR 5"/>
    <property type="match status" value="1"/>
</dbReference>
<evidence type="ECO:0000256" key="4">
    <source>
        <dbReference type="ARBA" id="ARBA00022917"/>
    </source>
</evidence>
<dbReference type="InterPro" id="IPR016024">
    <property type="entry name" value="ARM-type_fold"/>
</dbReference>
<evidence type="ECO:0000313" key="9">
    <source>
        <dbReference type="Proteomes" id="UP000465221"/>
    </source>
</evidence>
<dbReference type="SUPFAM" id="SSF48371">
    <property type="entry name" value="ARM repeat"/>
    <property type="match status" value="1"/>
</dbReference>
<dbReference type="Proteomes" id="UP000465221">
    <property type="component" value="Unassembled WGS sequence"/>
</dbReference>
<comment type="similarity">
    <text evidence="1">Belongs to the eIF-2-beta/eIF-5 family.</text>
</comment>
<dbReference type="SUPFAM" id="SSF75689">
    <property type="entry name" value="Zinc-binding domain of translation initiation factor 2 beta"/>
    <property type="match status" value="1"/>
</dbReference>
<dbReference type="Gene3D" id="3.30.30.170">
    <property type="match status" value="1"/>
</dbReference>
<keyword evidence="4" id="KW-0648">Protein biosynthesis</keyword>
<name>A0A8H3NC40_9EURO</name>
<proteinExistence type="inferred from homology"/>
<protein>
    <submittedName>
        <fullName evidence="8">Probable eukaryotic translation initiation factor 5</fullName>
    </submittedName>
</protein>
<dbReference type="Gene3D" id="2.20.25.350">
    <property type="match status" value="1"/>
</dbReference>
<sequence length="430" mass="47836">MATVNIRRDVTDPFYRYKMERLQSKIEGKGNGIKTVVVNLNSVAQSLSRPPSYLIKYFGFELGAQANAKPTDDRWIINGAHDAVKLQDYLDGFISKFVLCKKCKNPETDVIIKDDKIILDCKACGQRTDVDPRLKLSTFIIRDRASGKGGKKDKAARRARKNKKAEEGANGDKDVSPGDSNSDNGEVEDVALEANSDDELTRRIKAEAQALAAEKDIEDDEWAVDVSEEAVKARAKELPDDLKRSLVLEDADEDGEADGPSAYDLLGSWILETASEKGDVTAVSDVDIYMKAKEFGIENKHKTVAVLAQTIFDEKIVKQIPARAAFLKKMITSERHEKAFLGGTERFLGKDHPELISLVPAVLLGYYQHDLVSEDVLKAWGSKASKKYVDLSTSKKVRKAAEPFLDWLENAESDDEESEDDEVHTSRVFC</sequence>
<keyword evidence="5" id="KW-0342">GTP-binding</keyword>
<dbReference type="PROSITE" id="PS51363">
    <property type="entry name" value="W2"/>
    <property type="match status" value="1"/>
</dbReference>
<dbReference type="GO" id="GO:0003743">
    <property type="term" value="F:translation initiation factor activity"/>
    <property type="evidence" value="ECO:0007669"/>
    <property type="project" value="UniProtKB-KW"/>
</dbReference>
<dbReference type="PANTHER" id="PTHR23001">
    <property type="entry name" value="EUKARYOTIC TRANSLATION INITIATION FACTOR"/>
    <property type="match status" value="1"/>
</dbReference>
<dbReference type="GO" id="GO:0001732">
    <property type="term" value="P:formation of cytoplasmic translation initiation complex"/>
    <property type="evidence" value="ECO:0007669"/>
    <property type="project" value="TreeGrafter"/>
</dbReference>
<evidence type="ECO:0000313" key="8">
    <source>
        <dbReference type="EMBL" id="GFF28961.1"/>
    </source>
</evidence>
<gene>
    <name evidence="8" type="ORF">IFM46972_02496</name>
</gene>
<dbReference type="InterPro" id="IPR016190">
    <property type="entry name" value="Transl_init_fac_IF2/IF5_Zn-bd"/>
</dbReference>
<evidence type="ECO:0000256" key="5">
    <source>
        <dbReference type="ARBA" id="ARBA00023134"/>
    </source>
</evidence>
<dbReference type="EMBL" id="BLKC01000012">
    <property type="protein sequence ID" value="GFF28961.1"/>
    <property type="molecule type" value="Genomic_DNA"/>
</dbReference>
<dbReference type="CDD" id="cd11561">
    <property type="entry name" value="W2_eIF5"/>
    <property type="match status" value="1"/>
</dbReference>
<evidence type="ECO:0000256" key="1">
    <source>
        <dbReference type="ARBA" id="ARBA00010397"/>
    </source>
</evidence>
<feature type="region of interest" description="Disordered" evidence="6">
    <location>
        <begin position="146"/>
        <end position="186"/>
    </location>
</feature>
<dbReference type="SMART" id="SM00653">
    <property type="entry name" value="eIF2B_5"/>
    <property type="match status" value="1"/>
</dbReference>
<dbReference type="InterPro" id="IPR045196">
    <property type="entry name" value="IF2/IF5"/>
</dbReference>
<keyword evidence="2 8" id="KW-0396">Initiation factor</keyword>
<feature type="domain" description="W2" evidence="7">
    <location>
        <begin position="256"/>
        <end position="418"/>
    </location>
</feature>
<dbReference type="GO" id="GO:0005092">
    <property type="term" value="F:GDP-dissociation inhibitor activity"/>
    <property type="evidence" value="ECO:0007669"/>
    <property type="project" value="TreeGrafter"/>
</dbReference>
<feature type="compositionally biased region" description="Basic and acidic residues" evidence="6">
    <location>
        <begin position="164"/>
        <end position="176"/>
    </location>
</feature>
<dbReference type="Pfam" id="PF02020">
    <property type="entry name" value="W2"/>
    <property type="match status" value="1"/>
</dbReference>
<feature type="compositionally biased region" description="Acidic residues" evidence="6">
    <location>
        <begin position="410"/>
        <end position="422"/>
    </location>
</feature>
<dbReference type="FunFam" id="1.25.40.180:FF:000031">
    <property type="entry name" value="Eukaryotic translation initiation factor 5"/>
    <property type="match status" value="1"/>
</dbReference>
<reference evidence="8 9" key="1">
    <citation type="submission" date="2020-01" db="EMBL/GenBank/DDBJ databases">
        <title>Draft genome sequence of Aspergillus udagawae IFM 46972.</title>
        <authorList>
            <person name="Takahashi H."/>
            <person name="Yaguchi T."/>
        </authorList>
    </citation>
    <scope>NUCLEOTIDE SEQUENCE [LARGE SCALE GENOMIC DNA]</scope>
    <source>
        <strain evidence="8 9">IFM 46972</strain>
    </source>
</reference>
<evidence type="ECO:0000259" key="7">
    <source>
        <dbReference type="PROSITE" id="PS51363"/>
    </source>
</evidence>
<dbReference type="InterPro" id="IPR002735">
    <property type="entry name" value="Transl_init_fac_IF2/IF5_dom"/>
</dbReference>
<dbReference type="AlphaFoldDB" id="A0A8H3NC40"/>
<accession>A0A8H3NC40</accession>
<dbReference type="InterPro" id="IPR003307">
    <property type="entry name" value="W2_domain"/>
</dbReference>
<dbReference type="GO" id="GO:0071074">
    <property type="term" value="F:eukaryotic initiation factor eIF2 binding"/>
    <property type="evidence" value="ECO:0007669"/>
    <property type="project" value="TreeGrafter"/>
</dbReference>
<dbReference type="GO" id="GO:0005829">
    <property type="term" value="C:cytosol"/>
    <property type="evidence" value="ECO:0007669"/>
    <property type="project" value="TreeGrafter"/>
</dbReference>
<feature type="compositionally biased region" description="Basic residues" evidence="6">
    <location>
        <begin position="154"/>
        <end position="163"/>
    </location>
</feature>
<dbReference type="InterPro" id="IPR016189">
    <property type="entry name" value="Transl_init_fac_IF2/IF5_N"/>
</dbReference>
<dbReference type="FunFam" id="2.20.25.350:FF:000001">
    <property type="entry name" value="Eukaryotic translation initiation factor 5"/>
    <property type="match status" value="1"/>
</dbReference>